<dbReference type="InterPro" id="IPR024253">
    <property type="entry name" value="Phosducin_thioredoxin-like_dom"/>
</dbReference>
<dbReference type="Pfam" id="PF02114">
    <property type="entry name" value="Phosducin"/>
    <property type="match status" value="1"/>
</dbReference>
<sequence length="262" mass="29665">MSTLEETFLPDEFGRANGHISDSDEQSDYDEEAGMGLPPAMTGETPQQFPGGQSQTGPKGVLADYKQFCRERDQDKRVKDAQLIEMAKRMTLSKAESDSDDDFLDDDEEYMQQYRQRRIDEMKHIMNARPKFGSLRTVTSESYLQEIDGEDVNVFVVVHLYKQSLHECQKMNEILEQLAARYSYVKFLKAEAHRLSQKFSSGAGLPAILVYQGGDLQVNQVAVVDTIGSDFVIADVEELLANNGIIIERKSVNNITDFRDDE</sequence>
<dbReference type="Gene3D" id="1.10.168.10">
    <property type="entry name" value="Phosducin, domain 2"/>
    <property type="match status" value="1"/>
</dbReference>
<evidence type="ECO:0000313" key="6">
    <source>
        <dbReference type="Proteomes" id="UP000054560"/>
    </source>
</evidence>
<evidence type="ECO:0000259" key="4">
    <source>
        <dbReference type="Pfam" id="PF02114"/>
    </source>
</evidence>
<reference evidence="5 6" key="1">
    <citation type="submission" date="2011-02" db="EMBL/GenBank/DDBJ databases">
        <title>The Genome Sequence of Sphaeroforma arctica JP610.</title>
        <authorList>
            <consortium name="The Broad Institute Genome Sequencing Platform"/>
            <person name="Russ C."/>
            <person name="Cuomo C."/>
            <person name="Young S.K."/>
            <person name="Zeng Q."/>
            <person name="Gargeya S."/>
            <person name="Alvarado L."/>
            <person name="Berlin A."/>
            <person name="Chapman S.B."/>
            <person name="Chen Z."/>
            <person name="Freedman E."/>
            <person name="Gellesch M."/>
            <person name="Goldberg J."/>
            <person name="Griggs A."/>
            <person name="Gujja S."/>
            <person name="Heilman E."/>
            <person name="Heiman D."/>
            <person name="Howarth C."/>
            <person name="Mehta T."/>
            <person name="Neiman D."/>
            <person name="Pearson M."/>
            <person name="Roberts A."/>
            <person name="Saif S."/>
            <person name="Shea T."/>
            <person name="Shenoy N."/>
            <person name="Sisk P."/>
            <person name="Stolte C."/>
            <person name="Sykes S."/>
            <person name="White J."/>
            <person name="Yandava C."/>
            <person name="Burger G."/>
            <person name="Gray M.W."/>
            <person name="Holland P.W.H."/>
            <person name="King N."/>
            <person name="Lang F.B.F."/>
            <person name="Roger A.J."/>
            <person name="Ruiz-Trillo I."/>
            <person name="Haas B."/>
            <person name="Nusbaum C."/>
            <person name="Birren B."/>
        </authorList>
    </citation>
    <scope>NUCLEOTIDE SEQUENCE [LARGE SCALE GENOMIC DNA]</scope>
    <source>
        <strain evidence="5 6">JP610</strain>
    </source>
</reference>
<accession>A0A0L0FZT7</accession>
<keyword evidence="6" id="KW-1185">Reference proteome</keyword>
<dbReference type="eggNOG" id="KOG3171">
    <property type="taxonomic scope" value="Eukaryota"/>
</dbReference>
<keyword evidence="2" id="KW-0597">Phosphoprotein</keyword>
<dbReference type="STRING" id="667725.A0A0L0FZT7"/>
<proteinExistence type="inferred from homology"/>
<dbReference type="CDD" id="cd02987">
    <property type="entry name" value="Phd_like_Phd"/>
    <property type="match status" value="1"/>
</dbReference>
<dbReference type="GeneID" id="25906158"/>
<dbReference type="AlphaFoldDB" id="A0A0L0FZT7"/>
<evidence type="ECO:0000256" key="3">
    <source>
        <dbReference type="SAM" id="MobiDB-lite"/>
    </source>
</evidence>
<organism evidence="5 6">
    <name type="scientific">Sphaeroforma arctica JP610</name>
    <dbReference type="NCBI Taxonomy" id="667725"/>
    <lineage>
        <taxon>Eukaryota</taxon>
        <taxon>Ichthyosporea</taxon>
        <taxon>Ichthyophonida</taxon>
        <taxon>Sphaeroforma</taxon>
    </lineage>
</organism>
<gene>
    <name evidence="5" type="ORF">SARC_05654</name>
</gene>
<dbReference type="InterPro" id="IPR051499">
    <property type="entry name" value="Phosducin-like_reg"/>
</dbReference>
<protein>
    <recommendedName>
        <fullName evidence="4">Phosducin domain-containing protein</fullName>
    </recommendedName>
</protein>
<dbReference type="RefSeq" id="XP_014155963.1">
    <property type="nucleotide sequence ID" value="XM_014300488.1"/>
</dbReference>
<feature type="domain" description="Phosducin" evidence="4">
    <location>
        <begin position="72"/>
        <end position="250"/>
    </location>
</feature>
<dbReference type="Proteomes" id="UP000054560">
    <property type="component" value="Unassembled WGS sequence"/>
</dbReference>
<feature type="compositionally biased region" description="Acidic residues" evidence="3">
    <location>
        <begin position="23"/>
        <end position="33"/>
    </location>
</feature>
<feature type="region of interest" description="Disordered" evidence="3">
    <location>
        <begin position="1"/>
        <end position="60"/>
    </location>
</feature>
<dbReference type="SUPFAM" id="SSF52833">
    <property type="entry name" value="Thioredoxin-like"/>
    <property type="match status" value="1"/>
</dbReference>
<dbReference type="InterPro" id="IPR001200">
    <property type="entry name" value="Phosducin"/>
</dbReference>
<evidence type="ECO:0000256" key="1">
    <source>
        <dbReference type="ARBA" id="ARBA00009686"/>
    </source>
</evidence>
<evidence type="ECO:0000313" key="5">
    <source>
        <dbReference type="EMBL" id="KNC82061.1"/>
    </source>
</evidence>
<dbReference type="PANTHER" id="PTHR46052:SF1">
    <property type="entry name" value="PHOSDUCIN-LIKE PROTEIN"/>
    <property type="match status" value="1"/>
</dbReference>
<name>A0A0L0FZT7_9EUKA</name>
<dbReference type="InterPro" id="IPR023196">
    <property type="entry name" value="Phosducin_N_dom_sf"/>
</dbReference>
<dbReference type="GO" id="GO:0008277">
    <property type="term" value="P:regulation of G protein-coupled receptor signaling pathway"/>
    <property type="evidence" value="ECO:0007669"/>
    <property type="project" value="InterPro"/>
</dbReference>
<dbReference type="EMBL" id="KQ241964">
    <property type="protein sequence ID" value="KNC82061.1"/>
    <property type="molecule type" value="Genomic_DNA"/>
</dbReference>
<dbReference type="PANTHER" id="PTHR46052">
    <property type="entry name" value="PHOSDUCIN-LIKE PROTEIN"/>
    <property type="match status" value="1"/>
</dbReference>
<comment type="similarity">
    <text evidence="1">Belongs to the phosducin family.</text>
</comment>
<dbReference type="Gene3D" id="3.40.30.10">
    <property type="entry name" value="Glutaredoxin"/>
    <property type="match status" value="1"/>
</dbReference>
<dbReference type="InterPro" id="IPR036249">
    <property type="entry name" value="Thioredoxin-like_sf"/>
</dbReference>
<evidence type="ECO:0000256" key="2">
    <source>
        <dbReference type="ARBA" id="ARBA00022553"/>
    </source>
</evidence>
<feature type="compositionally biased region" description="Polar residues" evidence="3">
    <location>
        <begin position="44"/>
        <end position="57"/>
    </location>
</feature>